<sequence length="275" mass="29823">MSAETAATAPESTSAATPALRAEGITMTYRNGLTAVDGVSLSIARGECAGLVGQSGSGKSTLARCLLGVQRMASGRVWIGSQEITALRGRNHRDQRRRMQVVLQDASGSFNSRIPIIGSLLEPLDCQPATLRRLMAERGVGRRELASDLLRQVHLEADLLDRLPGSLSGGQLQRVSIARALSDQPEVVILDESTASLDVSIQARLFNLLKDLREELGVAMLFITHDLGAARFLADRMIVMRAGRFVDECASTDLLSPDRDPYTRELVDLFRTHTG</sequence>
<proteinExistence type="inferred from homology"/>
<gene>
    <name evidence="6" type="primary">gsiA_5</name>
    <name evidence="6" type="ORF">NCTC13652_01114</name>
</gene>
<dbReference type="SUPFAM" id="SSF52540">
    <property type="entry name" value="P-loop containing nucleoside triphosphate hydrolases"/>
    <property type="match status" value="1"/>
</dbReference>
<evidence type="ECO:0000313" key="6">
    <source>
        <dbReference type="EMBL" id="VEI02919.1"/>
    </source>
</evidence>
<keyword evidence="7" id="KW-1185">Reference proteome</keyword>
<evidence type="ECO:0000256" key="1">
    <source>
        <dbReference type="ARBA" id="ARBA00005417"/>
    </source>
</evidence>
<dbReference type="GO" id="GO:0016887">
    <property type="term" value="F:ATP hydrolysis activity"/>
    <property type="evidence" value="ECO:0007669"/>
    <property type="project" value="InterPro"/>
</dbReference>
<keyword evidence="4 6" id="KW-0067">ATP-binding</keyword>
<dbReference type="InterPro" id="IPR017871">
    <property type="entry name" value="ABC_transporter-like_CS"/>
</dbReference>
<dbReference type="EC" id="3.6.3.-" evidence="6"/>
<keyword evidence="3" id="KW-0547">Nucleotide-binding</keyword>
<dbReference type="GO" id="GO:0055085">
    <property type="term" value="P:transmembrane transport"/>
    <property type="evidence" value="ECO:0007669"/>
    <property type="project" value="UniProtKB-ARBA"/>
</dbReference>
<name>A0A3S4YNM5_9ACTN</name>
<dbReference type="InterPro" id="IPR003593">
    <property type="entry name" value="AAA+_ATPase"/>
</dbReference>
<dbReference type="PANTHER" id="PTHR43776:SF7">
    <property type="entry name" value="D,D-DIPEPTIDE TRANSPORT ATP-BINDING PROTEIN DDPF-RELATED"/>
    <property type="match status" value="1"/>
</dbReference>
<evidence type="ECO:0000259" key="5">
    <source>
        <dbReference type="PROSITE" id="PS50893"/>
    </source>
</evidence>
<accession>A0A3S4YNM5</accession>
<dbReference type="PANTHER" id="PTHR43776">
    <property type="entry name" value="TRANSPORT ATP-BINDING PROTEIN"/>
    <property type="match status" value="1"/>
</dbReference>
<dbReference type="RefSeq" id="WP_071161736.1">
    <property type="nucleotide sequence ID" value="NZ_LR134473.1"/>
</dbReference>
<feature type="domain" description="ABC transporter" evidence="5">
    <location>
        <begin position="20"/>
        <end position="267"/>
    </location>
</feature>
<dbReference type="AlphaFoldDB" id="A0A3S4YNM5"/>
<dbReference type="Proteomes" id="UP000277858">
    <property type="component" value="Chromosome"/>
</dbReference>
<reference evidence="6 7" key="1">
    <citation type="submission" date="2018-12" db="EMBL/GenBank/DDBJ databases">
        <authorList>
            <consortium name="Pathogen Informatics"/>
        </authorList>
    </citation>
    <scope>NUCLEOTIDE SEQUENCE [LARGE SCALE GENOMIC DNA]</scope>
    <source>
        <strain evidence="6 7">NCTC13652</strain>
    </source>
</reference>
<keyword evidence="2" id="KW-0813">Transport</keyword>
<dbReference type="Pfam" id="PF00005">
    <property type="entry name" value="ABC_tran"/>
    <property type="match status" value="1"/>
</dbReference>
<dbReference type="InterPro" id="IPR027417">
    <property type="entry name" value="P-loop_NTPase"/>
</dbReference>
<comment type="similarity">
    <text evidence="1">Belongs to the ABC transporter superfamily.</text>
</comment>
<dbReference type="CDD" id="cd03257">
    <property type="entry name" value="ABC_NikE_OppD_transporters"/>
    <property type="match status" value="1"/>
</dbReference>
<dbReference type="SMART" id="SM00382">
    <property type="entry name" value="AAA"/>
    <property type="match status" value="1"/>
</dbReference>
<dbReference type="PROSITE" id="PS50893">
    <property type="entry name" value="ABC_TRANSPORTER_2"/>
    <property type="match status" value="1"/>
</dbReference>
<dbReference type="EMBL" id="LR134473">
    <property type="protein sequence ID" value="VEI02919.1"/>
    <property type="molecule type" value="Genomic_DNA"/>
</dbReference>
<organism evidence="6 7">
    <name type="scientific">Acidipropionibacterium jensenii</name>
    <dbReference type="NCBI Taxonomy" id="1749"/>
    <lineage>
        <taxon>Bacteria</taxon>
        <taxon>Bacillati</taxon>
        <taxon>Actinomycetota</taxon>
        <taxon>Actinomycetes</taxon>
        <taxon>Propionibacteriales</taxon>
        <taxon>Propionibacteriaceae</taxon>
        <taxon>Acidipropionibacterium</taxon>
    </lineage>
</organism>
<evidence type="ECO:0000256" key="3">
    <source>
        <dbReference type="ARBA" id="ARBA00022741"/>
    </source>
</evidence>
<dbReference type="GO" id="GO:0005524">
    <property type="term" value="F:ATP binding"/>
    <property type="evidence" value="ECO:0007669"/>
    <property type="project" value="UniProtKB-KW"/>
</dbReference>
<dbReference type="OrthoDB" id="5357528at2"/>
<evidence type="ECO:0000256" key="2">
    <source>
        <dbReference type="ARBA" id="ARBA00022448"/>
    </source>
</evidence>
<dbReference type="PROSITE" id="PS00211">
    <property type="entry name" value="ABC_TRANSPORTER_1"/>
    <property type="match status" value="1"/>
</dbReference>
<keyword evidence="6" id="KW-0378">Hydrolase</keyword>
<evidence type="ECO:0000313" key="7">
    <source>
        <dbReference type="Proteomes" id="UP000277858"/>
    </source>
</evidence>
<protein>
    <submittedName>
        <fullName evidence="6">Glutathione import ATP-binding protein GsiA</fullName>
        <ecNumber evidence="6">3.6.3.-</ecNumber>
    </submittedName>
</protein>
<dbReference type="Gene3D" id="3.40.50.300">
    <property type="entry name" value="P-loop containing nucleotide triphosphate hydrolases"/>
    <property type="match status" value="1"/>
</dbReference>
<evidence type="ECO:0000256" key="4">
    <source>
        <dbReference type="ARBA" id="ARBA00022840"/>
    </source>
</evidence>
<dbReference type="STRING" id="1122997.GCA_000425285_01859"/>
<dbReference type="InterPro" id="IPR050319">
    <property type="entry name" value="ABC_transp_ATP-bind"/>
</dbReference>
<dbReference type="InterPro" id="IPR003439">
    <property type="entry name" value="ABC_transporter-like_ATP-bd"/>
</dbReference>